<evidence type="ECO:0000256" key="4">
    <source>
        <dbReference type="ARBA" id="ARBA00023002"/>
    </source>
</evidence>
<keyword evidence="3 7" id="KW-0288">FMN</keyword>
<feature type="binding site" evidence="7">
    <location>
        <begin position="329"/>
        <end position="330"/>
    </location>
    <ligand>
        <name>FMN</name>
        <dbReference type="ChEBI" id="CHEBI:58210"/>
    </ligand>
</feature>
<dbReference type="InterPro" id="IPR012133">
    <property type="entry name" value="Alpha-hydoxy_acid_DH_FMN"/>
</dbReference>
<feature type="domain" description="FMN hydroxy acid dehydrogenase" evidence="8">
    <location>
        <begin position="1"/>
        <end position="377"/>
    </location>
</feature>
<evidence type="ECO:0000256" key="7">
    <source>
        <dbReference type="PIRSR" id="PIRSR000138-2"/>
    </source>
</evidence>
<evidence type="ECO:0000259" key="8">
    <source>
        <dbReference type="PROSITE" id="PS51349"/>
    </source>
</evidence>
<feature type="binding site" evidence="7">
    <location>
        <position position="27"/>
    </location>
    <ligand>
        <name>glyoxylate</name>
        <dbReference type="ChEBI" id="CHEBI:36655"/>
    </ligand>
</feature>
<dbReference type="InterPro" id="IPR000262">
    <property type="entry name" value="FMN-dep_DH"/>
</dbReference>
<comment type="caution">
    <text evidence="9">The sequence shown here is derived from an EMBL/GenBank/DDBJ whole genome shotgun (WGS) entry which is preliminary data.</text>
</comment>
<feature type="binding site" evidence="7">
    <location>
        <position position="276"/>
    </location>
    <ligand>
        <name>glyoxylate</name>
        <dbReference type="ChEBI" id="CHEBI:36655"/>
    </ligand>
</feature>
<dbReference type="PROSITE" id="PS00557">
    <property type="entry name" value="FMN_HYDROXY_ACID_DH_1"/>
    <property type="match status" value="1"/>
</dbReference>
<dbReference type="Gene3D" id="3.20.20.70">
    <property type="entry name" value="Aldolase class I"/>
    <property type="match status" value="1"/>
</dbReference>
<feature type="binding site" evidence="7">
    <location>
        <position position="133"/>
    </location>
    <ligand>
        <name>glyoxylate</name>
        <dbReference type="ChEBI" id="CHEBI:36655"/>
    </ligand>
</feature>
<dbReference type="EMBL" id="VLTJ01000004">
    <property type="protein sequence ID" value="TSH98547.1"/>
    <property type="molecule type" value="Genomic_DNA"/>
</dbReference>
<evidence type="ECO:0000256" key="5">
    <source>
        <dbReference type="ARBA" id="ARBA00024042"/>
    </source>
</evidence>
<name>A0A556B037_9BURK</name>
<feature type="binding site" evidence="7">
    <location>
        <position position="167"/>
    </location>
    <ligand>
        <name>glyoxylate</name>
        <dbReference type="ChEBI" id="CHEBI:36655"/>
    </ligand>
</feature>
<dbReference type="OrthoDB" id="8717062at2"/>
<evidence type="ECO:0000256" key="2">
    <source>
        <dbReference type="ARBA" id="ARBA00022630"/>
    </source>
</evidence>
<gene>
    <name evidence="9" type="ORF">FOZ76_02005</name>
</gene>
<dbReference type="RefSeq" id="WP_143946454.1">
    <property type="nucleotide sequence ID" value="NZ_BAABMB010000001.1"/>
</dbReference>
<dbReference type="InterPro" id="IPR008259">
    <property type="entry name" value="FMN_hydac_DH_AS"/>
</dbReference>
<dbReference type="AlphaFoldDB" id="A0A556B037"/>
<feature type="binding site" evidence="7">
    <location>
        <position position="109"/>
    </location>
    <ligand>
        <name>FMN</name>
        <dbReference type="ChEBI" id="CHEBI:58210"/>
    </ligand>
</feature>
<evidence type="ECO:0000313" key="10">
    <source>
        <dbReference type="Proteomes" id="UP000318405"/>
    </source>
</evidence>
<accession>A0A556B037</accession>
<dbReference type="GO" id="GO:0005886">
    <property type="term" value="C:plasma membrane"/>
    <property type="evidence" value="ECO:0007669"/>
    <property type="project" value="TreeGrafter"/>
</dbReference>
<proteinExistence type="inferred from homology"/>
<dbReference type="Pfam" id="PF01070">
    <property type="entry name" value="FMN_dh"/>
    <property type="match status" value="1"/>
</dbReference>
<sequence>MSLSSALSIADLRRLAQRRLPRMVFDYLDGGAEDEVSLRANRAAFEALRLQPRLLRDASVRDPRVNLFGREWAMPVAVAPVGLAGVFWPQGDLHTARAAGRAGVPFILSTASSVSLEDVARGAPDTELWFQLYVISRRIADALVERALAAGYRTLVLTIDVPVSGYRERDLRNGFAQPFRVTPRTVLDVARHPGWLWRMARHGSPQLANLATVDAADAESQAALLKRQMDASFDWHALARLRERWPHRLLVKGVLHPDDARDAFALGVDGLVLSNHGGRQLDGALGALDLLPRVAALAGGRPVLVDGGVRRGVDVLRALALGASGVLLGRAVQYGLAAGGEAGAGRALALLREELDRAMALCALRQISEIGPDLLAP</sequence>
<dbReference type="PANTHER" id="PTHR10578">
    <property type="entry name" value="S -2-HYDROXY-ACID OXIDASE-RELATED"/>
    <property type="match status" value="1"/>
</dbReference>
<dbReference type="GO" id="GO:0004459">
    <property type="term" value="F:L-lactate dehydrogenase (NAD+) activity"/>
    <property type="evidence" value="ECO:0007669"/>
    <property type="project" value="TreeGrafter"/>
</dbReference>
<dbReference type="SUPFAM" id="SSF51395">
    <property type="entry name" value="FMN-linked oxidoreductases"/>
    <property type="match status" value="1"/>
</dbReference>
<feature type="binding site" evidence="7">
    <location>
        <position position="158"/>
    </location>
    <ligand>
        <name>FMN</name>
        <dbReference type="ChEBI" id="CHEBI:58210"/>
    </ligand>
</feature>
<dbReference type="InterPro" id="IPR013785">
    <property type="entry name" value="Aldolase_TIM"/>
</dbReference>
<feature type="binding site" evidence="7">
    <location>
        <begin position="306"/>
        <end position="310"/>
    </location>
    <ligand>
        <name>FMN</name>
        <dbReference type="ChEBI" id="CHEBI:58210"/>
    </ligand>
</feature>
<evidence type="ECO:0000313" key="9">
    <source>
        <dbReference type="EMBL" id="TSH98547.1"/>
    </source>
</evidence>
<feature type="binding site" evidence="7">
    <location>
        <begin position="80"/>
        <end position="82"/>
    </location>
    <ligand>
        <name>FMN</name>
        <dbReference type="ChEBI" id="CHEBI:58210"/>
    </ligand>
</feature>
<reference evidence="9 10" key="1">
    <citation type="submission" date="2019-07" db="EMBL/GenBank/DDBJ databases">
        <title>Qingshengfaniella alkalisoli gen. nov., sp. nov., isolated from saline soil.</title>
        <authorList>
            <person name="Xu L."/>
            <person name="Huang X.-X."/>
            <person name="Sun J.-Q."/>
        </authorList>
    </citation>
    <scope>NUCLEOTIDE SEQUENCE [LARGE SCALE GENOMIC DNA]</scope>
    <source>
        <strain evidence="9 10">DSM 27279</strain>
    </source>
</reference>
<keyword evidence="4" id="KW-0560">Oxidoreductase</keyword>
<feature type="binding site" evidence="7">
    <location>
        <position position="131"/>
    </location>
    <ligand>
        <name>FMN</name>
        <dbReference type="ChEBI" id="CHEBI:58210"/>
    </ligand>
</feature>
<feature type="active site" description="Proton acceptor" evidence="6">
    <location>
        <position position="276"/>
    </location>
</feature>
<keyword evidence="10" id="KW-1185">Reference proteome</keyword>
<feature type="binding site" evidence="7">
    <location>
        <position position="274"/>
    </location>
    <ligand>
        <name>FMN</name>
        <dbReference type="ChEBI" id="CHEBI:58210"/>
    </ligand>
</feature>
<evidence type="ECO:0000256" key="6">
    <source>
        <dbReference type="PIRSR" id="PIRSR000138-1"/>
    </source>
</evidence>
<dbReference type="PIRSF" id="PIRSF000138">
    <property type="entry name" value="Al-hdrx_acd_dh"/>
    <property type="match status" value="1"/>
</dbReference>
<dbReference type="Proteomes" id="UP000318405">
    <property type="component" value="Unassembled WGS sequence"/>
</dbReference>
<dbReference type="FunFam" id="3.20.20.70:FF:000029">
    <property type="entry name" value="L-lactate dehydrogenase"/>
    <property type="match status" value="1"/>
</dbReference>
<evidence type="ECO:0000256" key="3">
    <source>
        <dbReference type="ARBA" id="ARBA00022643"/>
    </source>
</evidence>
<feature type="binding site" evidence="7">
    <location>
        <position position="252"/>
    </location>
    <ligand>
        <name>FMN</name>
        <dbReference type="ChEBI" id="CHEBI:58210"/>
    </ligand>
</feature>
<organism evidence="9 10">
    <name type="scientific">Verticiella sediminum</name>
    <dbReference type="NCBI Taxonomy" id="1247510"/>
    <lineage>
        <taxon>Bacteria</taxon>
        <taxon>Pseudomonadati</taxon>
        <taxon>Pseudomonadota</taxon>
        <taxon>Betaproteobacteria</taxon>
        <taxon>Burkholderiales</taxon>
        <taxon>Alcaligenaceae</taxon>
        <taxon>Verticiella</taxon>
    </lineage>
</organism>
<comment type="similarity">
    <text evidence="5">Belongs to the FMN-dependent alpha-hydroxy acid dehydrogenase family.</text>
</comment>
<dbReference type="PROSITE" id="PS51349">
    <property type="entry name" value="FMN_HYDROXY_ACID_DH_2"/>
    <property type="match status" value="1"/>
</dbReference>
<keyword evidence="2 7" id="KW-0285">Flavoprotein</keyword>
<dbReference type="PANTHER" id="PTHR10578:SF107">
    <property type="entry name" value="2-HYDROXYACID OXIDASE 1"/>
    <property type="match status" value="1"/>
</dbReference>
<feature type="binding site" evidence="7">
    <location>
        <position position="279"/>
    </location>
    <ligand>
        <name>glyoxylate</name>
        <dbReference type="ChEBI" id="CHEBI:36655"/>
    </ligand>
</feature>
<dbReference type="GO" id="GO:0009060">
    <property type="term" value="P:aerobic respiration"/>
    <property type="evidence" value="ECO:0007669"/>
    <property type="project" value="TreeGrafter"/>
</dbReference>
<dbReference type="GO" id="GO:0010181">
    <property type="term" value="F:FMN binding"/>
    <property type="evidence" value="ECO:0007669"/>
    <property type="project" value="InterPro"/>
</dbReference>
<evidence type="ECO:0000256" key="1">
    <source>
        <dbReference type="ARBA" id="ARBA00001917"/>
    </source>
</evidence>
<comment type="cofactor">
    <cofactor evidence="1">
        <name>FMN</name>
        <dbReference type="ChEBI" id="CHEBI:58210"/>
    </cofactor>
</comment>
<dbReference type="InterPro" id="IPR037396">
    <property type="entry name" value="FMN_HAD"/>
</dbReference>
<protein>
    <submittedName>
        <fullName evidence="9">Mandelate dehydrogenase</fullName>
    </submittedName>
</protein>